<dbReference type="GO" id="GO:0016491">
    <property type="term" value="F:oxidoreductase activity"/>
    <property type="evidence" value="ECO:0007669"/>
    <property type="project" value="InterPro"/>
</dbReference>
<evidence type="ECO:0000259" key="4">
    <source>
        <dbReference type="PROSITE" id="PS51352"/>
    </source>
</evidence>
<dbReference type="Pfam" id="PF08534">
    <property type="entry name" value="Redoxin"/>
    <property type="match status" value="1"/>
</dbReference>
<gene>
    <name evidence="5" type="primary">resA_6</name>
    <name evidence="5" type="ORF">CA13_59060</name>
</gene>
<keyword evidence="3" id="KW-0676">Redox-active center</keyword>
<dbReference type="PANTHER" id="PTHR42852:SF13">
    <property type="entry name" value="PROTEIN DIPZ"/>
    <property type="match status" value="1"/>
</dbReference>
<proteinExistence type="predicted"/>
<evidence type="ECO:0000313" key="6">
    <source>
        <dbReference type="Proteomes" id="UP000315010"/>
    </source>
</evidence>
<dbReference type="PROSITE" id="PS51352">
    <property type="entry name" value="THIOREDOXIN_2"/>
    <property type="match status" value="1"/>
</dbReference>
<dbReference type="PROSITE" id="PS00194">
    <property type="entry name" value="THIOREDOXIN_1"/>
    <property type="match status" value="1"/>
</dbReference>
<dbReference type="Proteomes" id="UP000315010">
    <property type="component" value="Unassembled WGS sequence"/>
</dbReference>
<sequence>MTGKRANAQTASIENLRTEGAFGFPANLATTLCDSDDLRVQVCNDEQSLVVQAIVWKDSSDALGETSDGRAIGDRSSLLIDVDFDEKQTAELDRTYSLNPWPVRPGLQYTIPYKQGSSHILGDSKGHGSIRYVTVSDGKKVRVDSYVIPLAEIKAETGKPIGIAFMATSASPEFIVNSIDFTTDRQRYYAFNLPYKDFDVVTLVSGAESIDVSKVPSGRKDQKRAEKPKVKPLLKIGAVPGALTAEQWLNTDSAPTLKSLKGKVVLIDFWATWCVPCVAGIPHLNELYEKHKDEGLQIIGFTDQSRKGIEEFQKNVKMDYPVGVGSELGAEFGVKGLPHLFLIGRDGKLVWEGLPNDEAFEKTLADALDANVETPAETNHDKPSLDPGATFSLDFPKLGKTWRGESTKAGVYIPDDYISEKKFPLFVWFGGGAGTDDPKKAIAITGGSGFVCLAVPYRSDDDGESGGWQTPWSFYKTIFDKLESIVPNIDSQRRVCGGHSSGGAAIMYQIGNSEESFQDYFFAFMPGGAGWPMGGLATIKGRPMLALMGENDKRLPNFKKLEEEARAAEIDFQLLLFKDTGHKMPAEYHGEIREWMVKNVVTRDR</sequence>
<dbReference type="EMBL" id="SJPJ01000001">
    <property type="protein sequence ID" value="TWT84428.1"/>
    <property type="molecule type" value="Genomic_DNA"/>
</dbReference>
<dbReference type="AlphaFoldDB" id="A0A5C5ZBA0"/>
<dbReference type="InterPro" id="IPR013766">
    <property type="entry name" value="Thioredoxin_domain"/>
</dbReference>
<comment type="caution">
    <text evidence="5">The sequence shown here is derived from an EMBL/GenBank/DDBJ whole genome shotgun (WGS) entry which is preliminary data.</text>
</comment>
<dbReference type="InterPro" id="IPR029058">
    <property type="entry name" value="AB_hydrolase_fold"/>
</dbReference>
<name>A0A5C5ZBA0_9BACT</name>
<evidence type="ECO:0000313" key="5">
    <source>
        <dbReference type="EMBL" id="TWT84428.1"/>
    </source>
</evidence>
<dbReference type="SUPFAM" id="SSF52833">
    <property type="entry name" value="Thioredoxin-like"/>
    <property type="match status" value="1"/>
</dbReference>
<dbReference type="InterPro" id="IPR013740">
    <property type="entry name" value="Redoxin"/>
</dbReference>
<keyword evidence="6" id="KW-1185">Reference proteome</keyword>
<dbReference type="GO" id="GO:0017004">
    <property type="term" value="P:cytochrome complex assembly"/>
    <property type="evidence" value="ECO:0007669"/>
    <property type="project" value="UniProtKB-KW"/>
</dbReference>
<organism evidence="5 6">
    <name type="scientific">Novipirellula herctigrandis</name>
    <dbReference type="NCBI Taxonomy" id="2527986"/>
    <lineage>
        <taxon>Bacteria</taxon>
        <taxon>Pseudomonadati</taxon>
        <taxon>Planctomycetota</taxon>
        <taxon>Planctomycetia</taxon>
        <taxon>Pirellulales</taxon>
        <taxon>Pirellulaceae</taxon>
        <taxon>Novipirellula</taxon>
    </lineage>
</organism>
<evidence type="ECO:0000256" key="1">
    <source>
        <dbReference type="ARBA" id="ARBA00004196"/>
    </source>
</evidence>
<dbReference type="Gene3D" id="3.40.30.10">
    <property type="entry name" value="Glutaredoxin"/>
    <property type="match status" value="1"/>
</dbReference>
<dbReference type="GO" id="GO:0030313">
    <property type="term" value="C:cell envelope"/>
    <property type="evidence" value="ECO:0007669"/>
    <property type="project" value="UniProtKB-SubCell"/>
</dbReference>
<dbReference type="PANTHER" id="PTHR42852">
    <property type="entry name" value="THIOL:DISULFIDE INTERCHANGE PROTEIN DSBE"/>
    <property type="match status" value="1"/>
</dbReference>
<feature type="domain" description="Thioredoxin" evidence="4">
    <location>
        <begin position="234"/>
        <end position="373"/>
    </location>
</feature>
<dbReference type="InterPro" id="IPR050553">
    <property type="entry name" value="Thioredoxin_ResA/DsbE_sf"/>
</dbReference>
<evidence type="ECO:0000256" key="3">
    <source>
        <dbReference type="ARBA" id="ARBA00023284"/>
    </source>
</evidence>
<accession>A0A5C5ZBA0</accession>
<reference evidence="5 6" key="1">
    <citation type="submission" date="2019-02" db="EMBL/GenBank/DDBJ databases">
        <title>Deep-cultivation of Planctomycetes and their phenomic and genomic characterization uncovers novel biology.</title>
        <authorList>
            <person name="Wiegand S."/>
            <person name="Jogler M."/>
            <person name="Boedeker C."/>
            <person name="Pinto D."/>
            <person name="Vollmers J."/>
            <person name="Rivas-Marin E."/>
            <person name="Kohn T."/>
            <person name="Peeters S.H."/>
            <person name="Heuer A."/>
            <person name="Rast P."/>
            <person name="Oberbeckmann S."/>
            <person name="Bunk B."/>
            <person name="Jeske O."/>
            <person name="Meyerdierks A."/>
            <person name="Storesund J.E."/>
            <person name="Kallscheuer N."/>
            <person name="Luecker S."/>
            <person name="Lage O.M."/>
            <person name="Pohl T."/>
            <person name="Merkel B.J."/>
            <person name="Hornburger P."/>
            <person name="Mueller R.-W."/>
            <person name="Bruemmer F."/>
            <person name="Labrenz M."/>
            <person name="Spormann A.M."/>
            <person name="Op Den Camp H."/>
            <person name="Overmann J."/>
            <person name="Amann R."/>
            <person name="Jetten M.S.M."/>
            <person name="Mascher T."/>
            <person name="Medema M.H."/>
            <person name="Devos D.P."/>
            <person name="Kaster A.-K."/>
            <person name="Ovreas L."/>
            <person name="Rohde M."/>
            <person name="Galperin M.Y."/>
            <person name="Jogler C."/>
        </authorList>
    </citation>
    <scope>NUCLEOTIDE SEQUENCE [LARGE SCALE GENOMIC DNA]</scope>
    <source>
        <strain evidence="5 6">CA13</strain>
    </source>
</reference>
<dbReference type="SUPFAM" id="SSF53474">
    <property type="entry name" value="alpha/beta-Hydrolases"/>
    <property type="match status" value="1"/>
</dbReference>
<dbReference type="InterPro" id="IPR036249">
    <property type="entry name" value="Thioredoxin-like_sf"/>
</dbReference>
<keyword evidence="2" id="KW-0201">Cytochrome c-type biogenesis</keyword>
<dbReference type="CDD" id="cd02966">
    <property type="entry name" value="TlpA_like_family"/>
    <property type="match status" value="1"/>
</dbReference>
<dbReference type="Gene3D" id="3.40.50.1820">
    <property type="entry name" value="alpha/beta hydrolase"/>
    <property type="match status" value="1"/>
</dbReference>
<dbReference type="InterPro" id="IPR017937">
    <property type="entry name" value="Thioredoxin_CS"/>
</dbReference>
<protein>
    <submittedName>
        <fullName evidence="5">Thiol-disulfide oxidoreductase ResA</fullName>
    </submittedName>
</protein>
<evidence type="ECO:0000256" key="2">
    <source>
        <dbReference type="ARBA" id="ARBA00022748"/>
    </source>
</evidence>
<comment type="subcellular location">
    <subcellularLocation>
        <location evidence="1">Cell envelope</location>
    </subcellularLocation>
</comment>